<dbReference type="PROSITE" id="PS50110">
    <property type="entry name" value="RESPONSE_REGULATORY"/>
    <property type="match status" value="1"/>
</dbReference>
<keyword evidence="3 8" id="KW-0597">Phosphoprotein</keyword>
<dbReference type="PROSITE" id="PS00041">
    <property type="entry name" value="HTH_ARAC_FAMILY_1"/>
    <property type="match status" value="1"/>
</dbReference>
<dbReference type="InterPro" id="IPR011006">
    <property type="entry name" value="CheY-like_superfamily"/>
</dbReference>
<proteinExistence type="predicted"/>
<reference evidence="11 12" key="1">
    <citation type="submission" date="2024-09" db="EMBL/GenBank/DDBJ databases">
        <title>Paenibacillus zeirhizospherea sp. nov., isolated from surface of the maize (Zea mays) roots in a horticulture field, Hungary.</title>
        <authorList>
            <person name="Marton D."/>
            <person name="Farkas M."/>
            <person name="Bedics A."/>
            <person name="Toth E."/>
            <person name="Tancsics A."/>
            <person name="Boka K."/>
            <person name="Marati G."/>
            <person name="Kriszt B."/>
            <person name="Cserhati M."/>
        </authorList>
    </citation>
    <scope>NUCLEOTIDE SEQUENCE [LARGE SCALE GENOMIC DNA]</scope>
    <source>
        <strain evidence="11 12">JCM 18446</strain>
    </source>
</reference>
<evidence type="ECO:0000256" key="4">
    <source>
        <dbReference type="ARBA" id="ARBA00023012"/>
    </source>
</evidence>
<evidence type="ECO:0000256" key="3">
    <source>
        <dbReference type="ARBA" id="ARBA00022553"/>
    </source>
</evidence>
<keyword evidence="6" id="KW-0238">DNA-binding</keyword>
<evidence type="ECO:0000313" key="12">
    <source>
        <dbReference type="Proteomes" id="UP001580430"/>
    </source>
</evidence>
<protein>
    <submittedName>
        <fullName evidence="11">Response regulator</fullName>
    </submittedName>
</protein>
<evidence type="ECO:0000259" key="10">
    <source>
        <dbReference type="PROSITE" id="PS50110"/>
    </source>
</evidence>
<dbReference type="SMART" id="SM00342">
    <property type="entry name" value="HTH_ARAC"/>
    <property type="match status" value="1"/>
</dbReference>
<evidence type="ECO:0000313" key="11">
    <source>
        <dbReference type="EMBL" id="MFB5763677.1"/>
    </source>
</evidence>
<dbReference type="PANTHER" id="PTHR42713">
    <property type="entry name" value="HISTIDINE KINASE-RELATED"/>
    <property type="match status" value="1"/>
</dbReference>
<dbReference type="InterPro" id="IPR018062">
    <property type="entry name" value="HTH_AraC-typ_CS"/>
</dbReference>
<feature type="domain" description="Response regulatory" evidence="10">
    <location>
        <begin position="6"/>
        <end position="123"/>
    </location>
</feature>
<keyword evidence="5" id="KW-0805">Transcription regulation</keyword>
<dbReference type="RefSeq" id="WP_375522683.1">
    <property type="nucleotide sequence ID" value="NZ_JBHIRY010000042.1"/>
</dbReference>
<dbReference type="InterPro" id="IPR001789">
    <property type="entry name" value="Sig_transdc_resp-reg_receiver"/>
</dbReference>
<keyword evidence="7" id="KW-0804">Transcription</keyword>
<dbReference type="SMART" id="SM00448">
    <property type="entry name" value="REC"/>
    <property type="match status" value="1"/>
</dbReference>
<sequence length="402" mass="45214">MTAGYQVVIADDEPIIREGIRDTVNWEELGMTVAGEAEDGEEAFALALEKTVDIMLVDMNMPFMDGIELIRRLRAERPGCRFVVISGHDEFAFAQQALRLGVEDYLLKPVDPKQLHSVLARVGRELDEERQHDHYLKLASEQIDRNIPLLRQRFCQEWMDGLVAGDEAGQRLDFLRLPRKVPAQIGVVRWPAMAARESLMKENDRQLFLFAAENIASELLSPLPHVIFHDQTGLIGICLWEEAPEESGALIEREVGKYLNIAVQACFEAVSGGMSSVPEVYRGCREQVYQEARLSPLVRRARQLIGERYTDQELTLEGIASQLQVSPVYLSRVLKKELNTSFVGLVTGARIAKAVRLLDSTSLPVHEVALMSGYDSQHYFSTAFKKRMGVSPNQYRKGSAAK</sequence>
<dbReference type="Pfam" id="PF12833">
    <property type="entry name" value="HTH_18"/>
    <property type="match status" value="1"/>
</dbReference>
<feature type="modified residue" description="4-aspartylphosphate" evidence="8">
    <location>
        <position position="58"/>
    </location>
</feature>
<dbReference type="InterPro" id="IPR020449">
    <property type="entry name" value="Tscrpt_reg_AraC-type_HTH"/>
</dbReference>
<evidence type="ECO:0000256" key="8">
    <source>
        <dbReference type="PROSITE-ProRule" id="PRU00169"/>
    </source>
</evidence>
<dbReference type="PANTHER" id="PTHR42713:SF3">
    <property type="entry name" value="TRANSCRIPTIONAL REGULATORY PROTEIN HPTR"/>
    <property type="match status" value="1"/>
</dbReference>
<accession>A0ABV5CBF8</accession>
<dbReference type="CDD" id="cd17536">
    <property type="entry name" value="REC_YesN-like"/>
    <property type="match status" value="1"/>
</dbReference>
<dbReference type="Gene3D" id="3.40.50.2300">
    <property type="match status" value="1"/>
</dbReference>
<dbReference type="InterPro" id="IPR018060">
    <property type="entry name" value="HTH_AraC"/>
</dbReference>
<keyword evidence="4" id="KW-0902">Two-component regulatory system</keyword>
<dbReference type="SUPFAM" id="SSF46689">
    <property type="entry name" value="Homeodomain-like"/>
    <property type="match status" value="1"/>
</dbReference>
<evidence type="ECO:0000256" key="2">
    <source>
        <dbReference type="ARBA" id="ARBA00022490"/>
    </source>
</evidence>
<name>A0ABV5CBF8_9BACL</name>
<evidence type="ECO:0000256" key="7">
    <source>
        <dbReference type="ARBA" id="ARBA00023163"/>
    </source>
</evidence>
<keyword evidence="12" id="KW-1185">Reference proteome</keyword>
<comment type="subcellular location">
    <subcellularLocation>
        <location evidence="1">Cytoplasm</location>
    </subcellularLocation>
</comment>
<evidence type="ECO:0000256" key="6">
    <source>
        <dbReference type="ARBA" id="ARBA00023125"/>
    </source>
</evidence>
<dbReference type="PRINTS" id="PR00032">
    <property type="entry name" value="HTHARAC"/>
</dbReference>
<dbReference type="PROSITE" id="PS01124">
    <property type="entry name" value="HTH_ARAC_FAMILY_2"/>
    <property type="match status" value="1"/>
</dbReference>
<dbReference type="Pfam" id="PF00072">
    <property type="entry name" value="Response_reg"/>
    <property type="match status" value="1"/>
</dbReference>
<evidence type="ECO:0000256" key="5">
    <source>
        <dbReference type="ARBA" id="ARBA00023015"/>
    </source>
</evidence>
<gene>
    <name evidence="11" type="ORF">ACE5LO_25190</name>
</gene>
<dbReference type="InterPro" id="IPR051552">
    <property type="entry name" value="HptR"/>
</dbReference>
<keyword evidence="2" id="KW-0963">Cytoplasm</keyword>
<dbReference type="SUPFAM" id="SSF52172">
    <property type="entry name" value="CheY-like"/>
    <property type="match status" value="1"/>
</dbReference>
<dbReference type="EMBL" id="JBHIRY010000042">
    <property type="protein sequence ID" value="MFB5763677.1"/>
    <property type="molecule type" value="Genomic_DNA"/>
</dbReference>
<organism evidence="11 12">
    <name type="scientific">Paenibacillus medicaginis</name>
    <dbReference type="NCBI Taxonomy" id="1470560"/>
    <lineage>
        <taxon>Bacteria</taxon>
        <taxon>Bacillati</taxon>
        <taxon>Bacillota</taxon>
        <taxon>Bacilli</taxon>
        <taxon>Bacillales</taxon>
        <taxon>Paenibacillaceae</taxon>
        <taxon>Paenibacillus</taxon>
    </lineage>
</organism>
<evidence type="ECO:0000259" key="9">
    <source>
        <dbReference type="PROSITE" id="PS01124"/>
    </source>
</evidence>
<dbReference type="InterPro" id="IPR009057">
    <property type="entry name" value="Homeodomain-like_sf"/>
</dbReference>
<comment type="caution">
    <text evidence="11">The sequence shown here is derived from an EMBL/GenBank/DDBJ whole genome shotgun (WGS) entry which is preliminary data.</text>
</comment>
<dbReference type="Gene3D" id="1.10.10.60">
    <property type="entry name" value="Homeodomain-like"/>
    <property type="match status" value="2"/>
</dbReference>
<feature type="domain" description="HTH araC/xylS-type" evidence="9">
    <location>
        <begin position="299"/>
        <end position="398"/>
    </location>
</feature>
<dbReference type="Proteomes" id="UP001580430">
    <property type="component" value="Unassembled WGS sequence"/>
</dbReference>
<evidence type="ECO:0000256" key="1">
    <source>
        <dbReference type="ARBA" id="ARBA00004496"/>
    </source>
</evidence>